<accession>A0AAE9EJ43</accession>
<evidence type="ECO:0000313" key="3">
    <source>
        <dbReference type="Proteomes" id="UP000827892"/>
    </source>
</evidence>
<sequence length="140" mass="15818">MYCSCGQEPQISIAHVNGNIRKEVDVHIVKFTVKCCQNGQKEFTHIIPCDNTIVPCVDSKHVYSRCVGGVPWIPLFTRDENWGLGTQKWIPKQQDAIPAHFPRNIDLHPASLSPRGSEKQQEDGTDYCRAQTSYAEHVKV</sequence>
<dbReference type="EMBL" id="CP092622">
    <property type="protein sequence ID" value="UMM24999.1"/>
    <property type="molecule type" value="Genomic_DNA"/>
</dbReference>
<dbReference type="Proteomes" id="UP000829354">
    <property type="component" value="Chromosome III"/>
</dbReference>
<dbReference type="EMBL" id="CP090893">
    <property type="protein sequence ID" value="ULU02373.1"/>
    <property type="molecule type" value="Genomic_DNA"/>
</dbReference>
<reference evidence="2 4" key="1">
    <citation type="submission" date="2022-04" db="EMBL/GenBank/DDBJ databases">
        <title>Chromosome-level reference genomes for two strains of Caenorhabditis briggsae: an improved platform for comparative genomics.</title>
        <authorList>
            <person name="Stevens L."/>
            <person name="Andersen E."/>
        </authorList>
    </citation>
    <scope>NUCLEOTIDE SEQUENCE [LARGE SCALE GENOMIC DNA]</scope>
    <source>
        <strain evidence="2">VX34</strain>
        <tissue evidence="2">Whole-organism</tissue>
    </source>
</reference>
<organism evidence="2 4">
    <name type="scientific">Caenorhabditis briggsae</name>
    <dbReference type="NCBI Taxonomy" id="6238"/>
    <lineage>
        <taxon>Eukaryota</taxon>
        <taxon>Metazoa</taxon>
        <taxon>Ecdysozoa</taxon>
        <taxon>Nematoda</taxon>
        <taxon>Chromadorea</taxon>
        <taxon>Rhabditida</taxon>
        <taxon>Rhabditina</taxon>
        <taxon>Rhabditomorpha</taxon>
        <taxon>Rhabditoidea</taxon>
        <taxon>Rhabditidae</taxon>
        <taxon>Peloderinae</taxon>
        <taxon>Caenorhabditis</taxon>
    </lineage>
</organism>
<dbReference type="AlphaFoldDB" id="A0AAE9EJ43"/>
<keyword evidence="4" id="KW-1185">Reference proteome</keyword>
<evidence type="ECO:0000313" key="2">
    <source>
        <dbReference type="EMBL" id="UMM24999.1"/>
    </source>
</evidence>
<evidence type="ECO:0000313" key="1">
    <source>
        <dbReference type="EMBL" id="ULU02373.1"/>
    </source>
</evidence>
<protein>
    <submittedName>
        <fullName evidence="2">Uncharacterized protein</fullName>
    </submittedName>
</protein>
<evidence type="ECO:0000313" key="4">
    <source>
        <dbReference type="Proteomes" id="UP000829354"/>
    </source>
</evidence>
<proteinExistence type="predicted"/>
<gene>
    <name evidence="1" type="ORF">L3Y34_002149</name>
    <name evidence="2" type="ORF">L5515_004981</name>
</gene>
<dbReference type="Proteomes" id="UP000827892">
    <property type="component" value="Chromosome III"/>
</dbReference>
<reference evidence="1 3" key="2">
    <citation type="submission" date="2022-05" db="EMBL/GenBank/DDBJ databases">
        <title>Chromosome-level reference genomes for two strains of Caenorhabditis briggsae: an improved platform for comparative genomics.</title>
        <authorList>
            <person name="Stevens L."/>
            <person name="Andersen E.C."/>
        </authorList>
    </citation>
    <scope>NUCLEOTIDE SEQUENCE [LARGE SCALE GENOMIC DNA]</scope>
    <source>
        <strain evidence="1">QX1410_ONT</strain>
        <tissue evidence="1">Whole-organism</tissue>
    </source>
</reference>
<name>A0AAE9EJ43_CAEBR</name>